<comment type="caution">
    <text evidence="2">The sequence shown here is derived from an EMBL/GenBank/DDBJ whole genome shotgun (WGS) entry which is preliminary data.</text>
</comment>
<protein>
    <submittedName>
        <fullName evidence="2">Uncharacterized protein</fullName>
    </submittedName>
</protein>
<proteinExistence type="predicted"/>
<gene>
    <name evidence="2" type="ORF">PCOR1329_LOCUS27641</name>
</gene>
<evidence type="ECO:0000256" key="1">
    <source>
        <dbReference type="SAM" id="MobiDB-lite"/>
    </source>
</evidence>
<sequence length="186" mass="19362">RTGLQECDQEGRQPAQVQVGDGRQPAVHRLPPAEDREPAVRAPIEEANQELLVLKRTPAPPKRPPRCTESSRAAASPPRRRRPSDPLAARSPARGLRGTRGGAGQSTEPGRGAVHGRAALVAWPGPGPAARVWPHVVPARLPRTAGHAAPSPPRAHVCVVQEAVSACPACGSGRARVPPASGCAMG</sequence>
<name>A0ABN9S967_9DINO</name>
<feature type="non-terminal residue" evidence="2">
    <location>
        <position position="186"/>
    </location>
</feature>
<organism evidence="2 3">
    <name type="scientific">Prorocentrum cordatum</name>
    <dbReference type="NCBI Taxonomy" id="2364126"/>
    <lineage>
        <taxon>Eukaryota</taxon>
        <taxon>Sar</taxon>
        <taxon>Alveolata</taxon>
        <taxon>Dinophyceae</taxon>
        <taxon>Prorocentrales</taxon>
        <taxon>Prorocentraceae</taxon>
        <taxon>Prorocentrum</taxon>
    </lineage>
</organism>
<reference evidence="2" key="1">
    <citation type="submission" date="2023-10" db="EMBL/GenBank/DDBJ databases">
        <authorList>
            <person name="Chen Y."/>
            <person name="Shah S."/>
            <person name="Dougan E. K."/>
            <person name="Thang M."/>
            <person name="Chan C."/>
        </authorList>
    </citation>
    <scope>NUCLEOTIDE SEQUENCE [LARGE SCALE GENOMIC DNA]</scope>
</reference>
<keyword evidence="3" id="KW-1185">Reference proteome</keyword>
<feature type="non-terminal residue" evidence="2">
    <location>
        <position position="1"/>
    </location>
</feature>
<evidence type="ECO:0000313" key="3">
    <source>
        <dbReference type="Proteomes" id="UP001189429"/>
    </source>
</evidence>
<feature type="compositionally biased region" description="Low complexity" evidence="1">
    <location>
        <begin position="85"/>
        <end position="96"/>
    </location>
</feature>
<dbReference type="EMBL" id="CAUYUJ010010033">
    <property type="protein sequence ID" value="CAK0828431.1"/>
    <property type="molecule type" value="Genomic_DNA"/>
</dbReference>
<evidence type="ECO:0000313" key="2">
    <source>
        <dbReference type="EMBL" id="CAK0828431.1"/>
    </source>
</evidence>
<accession>A0ABN9S967</accession>
<feature type="region of interest" description="Disordered" evidence="1">
    <location>
        <begin position="1"/>
        <end position="112"/>
    </location>
</feature>
<dbReference type="Proteomes" id="UP001189429">
    <property type="component" value="Unassembled WGS sequence"/>
</dbReference>